<dbReference type="RefSeq" id="XP_031983172.1">
    <property type="nucleotide sequence ID" value="XM_032127281.1"/>
</dbReference>
<dbReference type="SUPFAM" id="SSF57256">
    <property type="entry name" value="Elafin-like"/>
    <property type="match status" value="5"/>
</dbReference>
<dbReference type="AlphaFoldDB" id="A0A8C3DHD9"/>
<dbReference type="PRINTS" id="PR00003">
    <property type="entry name" value="4DISULPHCORE"/>
</dbReference>
<dbReference type="PANTHER" id="PTHR19441">
    <property type="entry name" value="WHEY ACDIC PROTEIN WAP"/>
    <property type="match status" value="1"/>
</dbReference>
<dbReference type="InterPro" id="IPR008197">
    <property type="entry name" value="WAP_dom"/>
</dbReference>
<dbReference type="Proteomes" id="UP000694553">
    <property type="component" value="Unassembled WGS sequence"/>
</dbReference>
<evidence type="ECO:0000313" key="2">
    <source>
        <dbReference type="Proteomes" id="UP000694553"/>
    </source>
</evidence>
<dbReference type="Pfam" id="PF00095">
    <property type="entry name" value="WAP"/>
    <property type="match status" value="5"/>
</dbReference>
<dbReference type="PROSITE" id="PS51390">
    <property type="entry name" value="WAP"/>
    <property type="match status" value="3"/>
</dbReference>
<evidence type="ECO:0000313" key="1">
    <source>
        <dbReference type="Ensembl" id="ENSCMUP00000005563.1"/>
    </source>
</evidence>
<accession>A0A8C3DHD9</accession>
<reference evidence="1" key="3">
    <citation type="submission" date="2025-09" db="UniProtKB">
        <authorList>
            <consortium name="Ensembl"/>
        </authorList>
    </citation>
    <scope>IDENTIFICATION</scope>
</reference>
<dbReference type="OMA" id="GTRCHND"/>
<reference evidence="2" key="1">
    <citation type="submission" date="2019-10" db="EMBL/GenBank/DDBJ databases">
        <title>Corvus moneduloides (New Caledonian crow) genome, bCorMon1, primary haplotype.</title>
        <authorList>
            <person name="Rutz C."/>
            <person name="Fungtammasan C."/>
            <person name="Mountcastle J."/>
            <person name="Formenti G."/>
            <person name="Chow W."/>
            <person name="Howe K."/>
            <person name="Steele M.P."/>
            <person name="Fernandes J."/>
            <person name="Gilbert M.T.P."/>
            <person name="Fedrigo O."/>
            <person name="Jarvis E.D."/>
            <person name="Gemmell N."/>
        </authorList>
    </citation>
    <scope>NUCLEOTIDE SEQUENCE [LARGE SCALE GENOMIC DNA]</scope>
</reference>
<dbReference type="GO" id="GO:0005615">
    <property type="term" value="C:extracellular space"/>
    <property type="evidence" value="ECO:0007669"/>
    <property type="project" value="TreeGrafter"/>
</dbReference>
<name>A0A8C3DHD9_CORMO</name>
<dbReference type="GO" id="GO:0045087">
    <property type="term" value="P:innate immune response"/>
    <property type="evidence" value="ECO:0007669"/>
    <property type="project" value="TreeGrafter"/>
</dbReference>
<dbReference type="Gene3D" id="4.10.75.10">
    <property type="entry name" value="Elafin-like"/>
    <property type="match status" value="5"/>
</dbReference>
<dbReference type="GeneID" id="116452642"/>
<reference evidence="1" key="2">
    <citation type="submission" date="2025-08" db="UniProtKB">
        <authorList>
            <consortium name="Ensembl"/>
        </authorList>
    </citation>
    <scope>IDENTIFICATION</scope>
</reference>
<keyword evidence="2" id="KW-1185">Reference proteome</keyword>
<dbReference type="CDD" id="cd00199">
    <property type="entry name" value="WAP"/>
    <property type="match status" value="2"/>
</dbReference>
<dbReference type="InterPro" id="IPR050514">
    <property type="entry name" value="WAP_four-disulfide_core"/>
</dbReference>
<dbReference type="SMART" id="SM00217">
    <property type="entry name" value="WAP"/>
    <property type="match status" value="5"/>
</dbReference>
<organism evidence="1 2">
    <name type="scientific">Corvus moneduloides</name>
    <name type="common">New Caledonian crow</name>
    <dbReference type="NCBI Taxonomy" id="1196302"/>
    <lineage>
        <taxon>Eukaryota</taxon>
        <taxon>Metazoa</taxon>
        <taxon>Chordata</taxon>
        <taxon>Craniata</taxon>
        <taxon>Vertebrata</taxon>
        <taxon>Euteleostomi</taxon>
        <taxon>Archelosauria</taxon>
        <taxon>Archosauria</taxon>
        <taxon>Dinosauria</taxon>
        <taxon>Saurischia</taxon>
        <taxon>Theropoda</taxon>
        <taxon>Coelurosauria</taxon>
        <taxon>Aves</taxon>
        <taxon>Neognathae</taxon>
        <taxon>Neoaves</taxon>
        <taxon>Telluraves</taxon>
        <taxon>Australaves</taxon>
        <taxon>Passeriformes</taxon>
        <taxon>Corvoidea</taxon>
        <taxon>Corvidae</taxon>
        <taxon>Corvus</taxon>
    </lineage>
</organism>
<proteinExistence type="predicted"/>
<dbReference type="GO" id="GO:0019731">
    <property type="term" value="P:antibacterial humoral response"/>
    <property type="evidence" value="ECO:0007669"/>
    <property type="project" value="TreeGrafter"/>
</dbReference>
<dbReference type="Ensembl" id="ENSCMUT00000005992.2">
    <property type="protein sequence ID" value="ENSCMUP00000005563.1"/>
    <property type="gene ID" value="ENSCMUG00000003710.2"/>
</dbReference>
<dbReference type="GO" id="GO:0004867">
    <property type="term" value="F:serine-type endopeptidase inhibitor activity"/>
    <property type="evidence" value="ECO:0007669"/>
    <property type="project" value="TreeGrafter"/>
</dbReference>
<dbReference type="PANTHER" id="PTHR19441:SF95">
    <property type="entry name" value="PERLWAPIN ISOFORM X1"/>
    <property type="match status" value="1"/>
</dbReference>
<gene>
    <name evidence="1" type="primary">LOC116452642</name>
</gene>
<dbReference type="FunFam" id="4.10.75.10:FF:000001">
    <property type="entry name" value="Anosmin 1"/>
    <property type="match status" value="1"/>
</dbReference>
<protein>
    <submittedName>
        <fullName evidence="1">Uncharacterized protein</fullName>
    </submittedName>
</protein>
<sequence>MRRSSLAWPAPIPAGFKSQPITQKHINRSAMLGHCTLLLVLLALLALAQQHRPGDQGIALTFPASPHRTLQGHWTPTAPPKAGECPAGTSGAPWAPRLYCLSDHGCPGAEKCCQIGKVWTCLLPTTESPGYCPHAGSAIGPSCGTRCHNDTTCHSGKKCCTRGCCTRCVLAEPAKPGFCPRKRAQRRAAACPNHCTDDRDCPGELKCCFSGCGLACTPPDTGSHRATAKPGVCPMVLRGSLGPCLELCDTDSDCIGDNKCCTTGCGHICKPPTKAWPGLCPPAAEGDHAAKCLLLCLQDKDCPLGQKCCLQGCSRVCVRPLRGTV</sequence>
<dbReference type="InterPro" id="IPR036645">
    <property type="entry name" value="Elafin-like_sf"/>
</dbReference>